<protein>
    <submittedName>
        <fullName evidence="1">Uncharacterized protein</fullName>
    </submittedName>
</protein>
<accession>A0A2H4N7C4</accession>
<sequence>MMNFFSTSYFVPLTIVSGYVAIESDAPNRIYAQYRNKPKAVAWYNITRSLATQIADVATPVRIMYSIDAAQGAQLDVIGRIVVIPRDFMGEVTMETAMCASDVNGPAEFGDTSAMCSVPSVDQSMNMSDTLYRLAIKSKILKNNSYATIEDIVNGMNFLLPNAQVTRLVDGEDMSFSVEFYGQITELERWALVNASFVPKPQGVKFNGFLEAYDYVQAGDSSTQFGDSLAQATGFIGV</sequence>
<organism evidence="1 2">
    <name type="scientific">Pectobacterium phage PEAT2</name>
    <dbReference type="NCBI Taxonomy" id="2053078"/>
    <lineage>
        <taxon>Viruses</taxon>
        <taxon>Duplodnaviria</taxon>
        <taxon>Heunggongvirae</taxon>
        <taxon>Uroviricota</taxon>
        <taxon>Caudoviricetes</taxon>
        <taxon>Jameshumphriesvirinae</taxon>
        <taxon>Peatvirus</taxon>
        <taxon>Peatvirus peat2</taxon>
    </lineage>
</organism>
<dbReference type="InterPro" id="IPR021283">
    <property type="entry name" value="Phage_Wedge1"/>
</dbReference>
<keyword evidence="2" id="KW-1185">Reference proteome</keyword>
<name>A0A2H4N7C4_9CAUD</name>
<reference evidence="1 2" key="1">
    <citation type="submission" date="2017-11" db="EMBL/GenBank/DDBJ databases">
        <title>Complete genome sequence of phytopathogenic Pectobacterium atrosepticum bacteriophage Peat2 includes a CRISPR Cas4 nuclease.</title>
        <authorList>
            <person name="Kalischuk M."/>
            <person name="Hachey J."/>
            <person name="Thomas D."/>
            <person name="Kawchuk L."/>
        </authorList>
    </citation>
    <scope>NUCLEOTIDE SEQUENCE [LARGE SCALE GENOMIC DNA]</scope>
</reference>
<evidence type="ECO:0000313" key="1">
    <source>
        <dbReference type="EMBL" id="ATV25087.1"/>
    </source>
</evidence>
<dbReference type="EMBL" id="MG432137">
    <property type="protein sequence ID" value="ATV25087.1"/>
    <property type="molecule type" value="Genomic_DNA"/>
</dbReference>
<dbReference type="RefSeq" id="YP_009702188.1">
    <property type="nucleotide sequence ID" value="NC_044940.1"/>
</dbReference>
<dbReference type="GeneID" id="41901044"/>
<dbReference type="KEGG" id="vg:41901044"/>
<evidence type="ECO:0000313" key="2">
    <source>
        <dbReference type="Proteomes" id="UP000241775"/>
    </source>
</evidence>
<dbReference type="Proteomes" id="UP000241775">
    <property type="component" value="Segment"/>
</dbReference>
<dbReference type="Pfam" id="PF11041">
    <property type="entry name" value="Phage_Wedge1"/>
    <property type="match status" value="1"/>
</dbReference>
<proteinExistence type="predicted"/>